<dbReference type="PANTHER" id="PTHR38488:SF1">
    <property type="entry name" value="OXIDOREDUCTASE 9.5 KDA SUBUNIT, PUTATIVE (AFU_ORTHOLOGUE AFUA_5G08980)-RELATED"/>
    <property type="match status" value="1"/>
</dbReference>
<proteinExistence type="predicted"/>
<evidence type="ECO:0000256" key="1">
    <source>
        <dbReference type="SAM" id="Phobius"/>
    </source>
</evidence>
<keyword evidence="3" id="KW-1185">Reference proteome</keyword>
<dbReference type="PANTHER" id="PTHR38488">
    <property type="entry name" value="OXIDOREDUCTASE 9.5 KDA SUBUNIT, PUTATIVE (AFU_ORTHOLOGUE AFUA_5G08980)-RELATED"/>
    <property type="match status" value="1"/>
</dbReference>
<dbReference type="EMBL" id="JBBJBU010000001">
    <property type="protein sequence ID" value="KAK7208426.1"/>
    <property type="molecule type" value="Genomic_DNA"/>
</dbReference>
<organism evidence="2 3">
    <name type="scientific">Myxozyma melibiosi</name>
    <dbReference type="NCBI Taxonomy" id="54550"/>
    <lineage>
        <taxon>Eukaryota</taxon>
        <taxon>Fungi</taxon>
        <taxon>Dikarya</taxon>
        <taxon>Ascomycota</taxon>
        <taxon>Saccharomycotina</taxon>
        <taxon>Lipomycetes</taxon>
        <taxon>Lipomycetales</taxon>
        <taxon>Lipomycetaceae</taxon>
        <taxon>Myxozyma</taxon>
    </lineage>
</organism>
<comment type="caution">
    <text evidence="2">The sequence shown here is derived from an EMBL/GenBank/DDBJ whole genome shotgun (WGS) entry which is preliminary data.</text>
</comment>
<dbReference type="GeneID" id="90039490"/>
<keyword evidence="1" id="KW-0812">Transmembrane</keyword>
<protein>
    <submittedName>
        <fullName evidence="2">Uncharacterized protein</fullName>
    </submittedName>
</protein>
<keyword evidence="1" id="KW-1133">Transmembrane helix</keyword>
<name>A0ABR1FF18_9ASCO</name>
<dbReference type="RefSeq" id="XP_064771459.1">
    <property type="nucleotide sequence ID" value="XM_064913978.1"/>
</dbReference>
<reference evidence="2 3" key="1">
    <citation type="submission" date="2024-03" db="EMBL/GenBank/DDBJ databases">
        <title>Genome-scale model development and genomic sequencing of the oleaginous clade Lipomyces.</title>
        <authorList>
            <consortium name="Lawrence Berkeley National Laboratory"/>
            <person name="Czajka J.J."/>
            <person name="Han Y."/>
            <person name="Kim J."/>
            <person name="Mondo S.J."/>
            <person name="Hofstad B.A."/>
            <person name="Robles A."/>
            <person name="Haridas S."/>
            <person name="Riley R."/>
            <person name="LaButti K."/>
            <person name="Pangilinan J."/>
            <person name="Andreopoulos W."/>
            <person name="Lipzen A."/>
            <person name="Yan J."/>
            <person name="Wang M."/>
            <person name="Ng V."/>
            <person name="Grigoriev I.V."/>
            <person name="Spatafora J.W."/>
            <person name="Magnuson J.K."/>
            <person name="Baker S.E."/>
            <person name="Pomraning K.R."/>
        </authorList>
    </citation>
    <scope>NUCLEOTIDE SEQUENCE [LARGE SCALE GENOMIC DNA]</scope>
    <source>
        <strain evidence="2 3">Phaff 52-87</strain>
    </source>
</reference>
<accession>A0ABR1FF18</accession>
<gene>
    <name evidence="2" type="ORF">BZA70DRAFT_287731</name>
</gene>
<evidence type="ECO:0000313" key="3">
    <source>
        <dbReference type="Proteomes" id="UP001498771"/>
    </source>
</evidence>
<sequence length="84" mass="9843">MVKIDPERFAQKPRFSTNPIDNLRFHARVSPQYFYPLAMTLVAVPVLFAFLPIRRKYFYPDHKRIPTQYPLPSESVEVAGFEDA</sequence>
<keyword evidence="1" id="KW-0472">Membrane</keyword>
<evidence type="ECO:0000313" key="2">
    <source>
        <dbReference type="EMBL" id="KAK7208426.1"/>
    </source>
</evidence>
<feature type="transmembrane region" description="Helical" evidence="1">
    <location>
        <begin position="33"/>
        <end position="53"/>
    </location>
</feature>
<dbReference type="InterPro" id="IPR039961">
    <property type="entry name" value="Nuo9.5"/>
</dbReference>
<dbReference type="Proteomes" id="UP001498771">
    <property type="component" value="Unassembled WGS sequence"/>
</dbReference>